<dbReference type="KEGG" id="vg:80402167"/>
<proteinExistence type="predicted"/>
<organism evidence="1 2">
    <name type="scientific">Lokiarchaeia virus VerdaV1</name>
    <dbReference type="NCBI Taxonomy" id="3070170"/>
    <lineage>
        <taxon>Viruses</taxon>
        <taxon>Duplodnaviria</taxon>
        <taxon>Heunggongvirae</taxon>
        <taxon>Uroviricota</taxon>
        <taxon>Caudoviricetes</taxon>
        <taxon>Verdandiviridae</taxon>
        <taxon>Dolusvirus</taxon>
        <taxon>Dolusvirus shimokitaense</taxon>
    </lineage>
</organism>
<keyword evidence="2" id="KW-1185">Reference proteome</keyword>
<dbReference type="EMBL" id="LC711077">
    <property type="protein sequence ID" value="BDI54858.1"/>
    <property type="molecule type" value="Genomic_DNA"/>
</dbReference>
<evidence type="ECO:0000313" key="2">
    <source>
        <dbReference type="Proteomes" id="UP001162252"/>
    </source>
</evidence>
<reference evidence="1 2" key="1">
    <citation type="journal article" date="2022" name="Nat. Microbiol.">
        <title>Three families of Asgard archaeal viruses identified in metagenome-assembled genomes.</title>
        <authorList>
            <person name="Medvedeva S."/>
            <person name="Sun J."/>
            <person name="Yutin N."/>
            <person name="Koonin E.V."/>
            <person name="Nunoura T."/>
            <person name="Rinke C."/>
            <person name="Krupovic M."/>
        </authorList>
    </citation>
    <scope>NUCLEOTIDE SEQUENCE [LARGE SCALE GENOMIC DNA]</scope>
    <source>
        <strain evidence="1">VerdaV1</strain>
    </source>
</reference>
<evidence type="ECO:0000313" key="1">
    <source>
        <dbReference type="EMBL" id="BDI54858.1"/>
    </source>
</evidence>
<protein>
    <submittedName>
        <fullName evidence="1">Uncharacterized protein</fullName>
    </submittedName>
</protein>
<dbReference type="Proteomes" id="UP001162252">
    <property type="component" value="Segment"/>
</dbReference>
<accession>A0AA35GAG2</accession>
<dbReference type="GeneID" id="80402167"/>
<name>A0AA35GAG2_9CAUD</name>
<dbReference type="RefSeq" id="YP_010772454.1">
    <property type="nucleotide sequence ID" value="NC_074644.1"/>
</dbReference>
<sequence>MPFTLDTNSKPTLTEAGLIQTTANGLINDKIGGAATDLGGLKALEIKITVEKIKAVHEKRAEKLKEIWVEFRDIIDNYRSDKEDLVSIGDLQFGRYDSY</sequence>